<feature type="region of interest" description="Disordered" evidence="1">
    <location>
        <begin position="153"/>
        <end position="193"/>
    </location>
</feature>
<dbReference type="InterPro" id="IPR008719">
    <property type="entry name" value="N2O_reductase_NosL"/>
</dbReference>
<keyword evidence="3" id="KW-1185">Reference proteome</keyword>
<dbReference type="PANTHER" id="PTHR41247">
    <property type="entry name" value="HTH-TYPE TRANSCRIPTIONAL REPRESSOR YCNK"/>
    <property type="match status" value="1"/>
</dbReference>
<dbReference type="PROSITE" id="PS51257">
    <property type="entry name" value="PROKAR_LIPOPROTEIN"/>
    <property type="match status" value="1"/>
</dbReference>
<reference evidence="3" key="1">
    <citation type="journal article" date="2019" name="Int. J. Syst. Evol. Microbiol.">
        <title>The Global Catalogue of Microorganisms (GCM) 10K type strain sequencing project: providing services to taxonomists for standard genome sequencing and annotation.</title>
        <authorList>
            <consortium name="The Broad Institute Genomics Platform"/>
            <consortium name="The Broad Institute Genome Sequencing Center for Infectious Disease"/>
            <person name="Wu L."/>
            <person name="Ma J."/>
        </authorList>
    </citation>
    <scope>NUCLEOTIDE SEQUENCE [LARGE SCALE GENOMIC DNA]</scope>
    <source>
        <strain evidence="3">CCUG 59129</strain>
    </source>
</reference>
<organism evidence="2 3">
    <name type="scientific">Paenibacillus chungangensis</name>
    <dbReference type="NCBI Taxonomy" id="696535"/>
    <lineage>
        <taxon>Bacteria</taxon>
        <taxon>Bacillati</taxon>
        <taxon>Bacillota</taxon>
        <taxon>Bacilli</taxon>
        <taxon>Bacillales</taxon>
        <taxon>Paenibacillaceae</taxon>
        <taxon>Paenibacillus</taxon>
    </lineage>
</organism>
<dbReference type="Gene3D" id="3.30.70.2050">
    <property type="match status" value="1"/>
</dbReference>
<comment type="caution">
    <text evidence="2">The sequence shown here is derived from an EMBL/GenBank/DDBJ whole genome shotgun (WGS) entry which is preliminary data.</text>
</comment>
<dbReference type="EMBL" id="JBHTJZ010000033">
    <property type="protein sequence ID" value="MFD0961139.1"/>
    <property type="molecule type" value="Genomic_DNA"/>
</dbReference>
<accession>A0ABW3HU85</accession>
<proteinExistence type="predicted"/>
<feature type="compositionally biased region" description="Basic and acidic residues" evidence="1">
    <location>
        <begin position="161"/>
        <end position="193"/>
    </location>
</feature>
<dbReference type="SUPFAM" id="SSF160387">
    <property type="entry name" value="NosL/MerB-like"/>
    <property type="match status" value="1"/>
</dbReference>
<dbReference type="PANTHER" id="PTHR41247:SF1">
    <property type="entry name" value="HTH-TYPE TRANSCRIPTIONAL REPRESSOR YCNK"/>
    <property type="match status" value="1"/>
</dbReference>
<gene>
    <name evidence="2" type="ORF">ACFQ2I_17460</name>
</gene>
<protein>
    <submittedName>
        <fullName evidence="2">Nitrous oxide reductase accessory protein NosL</fullName>
    </submittedName>
</protein>
<evidence type="ECO:0000313" key="2">
    <source>
        <dbReference type="EMBL" id="MFD0961139.1"/>
    </source>
</evidence>
<dbReference type="Pfam" id="PF05573">
    <property type="entry name" value="NosL"/>
    <property type="match status" value="1"/>
</dbReference>
<sequence>MNMKRWTVTVMLITVIVLLGACGKQGYKPEAINEETDRCAVCNMAVKDDQYATQIITTDGQSLKFDDIGCMNTWKKENDTTTIGASFVRDYYSKQWLHYEKAYYVYDQSFKTPMAYGIVSFEKKEDAESFVKEQGKGKLMTADELADHSWEVNRDMMQGHGDSHSHSHDMKGNDADQVEHSEMEEHKGKEGHQ</sequence>
<name>A0ABW3HU85_9BACL</name>
<evidence type="ECO:0000313" key="3">
    <source>
        <dbReference type="Proteomes" id="UP001596989"/>
    </source>
</evidence>
<dbReference type="Proteomes" id="UP001596989">
    <property type="component" value="Unassembled WGS sequence"/>
</dbReference>
<dbReference type="RefSeq" id="WP_377566420.1">
    <property type="nucleotide sequence ID" value="NZ_JBHTJZ010000033.1"/>
</dbReference>
<evidence type="ECO:0000256" key="1">
    <source>
        <dbReference type="SAM" id="MobiDB-lite"/>
    </source>
</evidence>